<evidence type="ECO:0000259" key="2">
    <source>
        <dbReference type="Pfam" id="PF03968"/>
    </source>
</evidence>
<dbReference type="GO" id="GO:0017089">
    <property type="term" value="F:glycolipid transfer activity"/>
    <property type="evidence" value="ECO:0007669"/>
    <property type="project" value="TreeGrafter"/>
</dbReference>
<evidence type="ECO:0000313" key="3">
    <source>
        <dbReference type="EMBL" id="MBC8434412.1"/>
    </source>
</evidence>
<dbReference type="PANTHER" id="PTHR36504:SF1">
    <property type="entry name" value="LIPOPOLYSACCHARIDE EXPORT SYSTEM PROTEIN LPTA"/>
    <property type="match status" value="1"/>
</dbReference>
<dbReference type="GO" id="GO:0009279">
    <property type="term" value="C:cell outer membrane"/>
    <property type="evidence" value="ECO:0007669"/>
    <property type="project" value="TreeGrafter"/>
</dbReference>
<feature type="domain" description="Organic solvent tolerance-like N-terminal" evidence="2">
    <location>
        <begin position="29"/>
        <end position="144"/>
    </location>
</feature>
<evidence type="ECO:0000313" key="4">
    <source>
        <dbReference type="Proteomes" id="UP000605201"/>
    </source>
</evidence>
<dbReference type="GO" id="GO:0030288">
    <property type="term" value="C:outer membrane-bounded periplasmic space"/>
    <property type="evidence" value="ECO:0007669"/>
    <property type="project" value="TreeGrafter"/>
</dbReference>
<evidence type="ECO:0000256" key="1">
    <source>
        <dbReference type="ARBA" id="ARBA00022729"/>
    </source>
</evidence>
<dbReference type="InterPro" id="IPR052037">
    <property type="entry name" value="LPS_export_LptA"/>
</dbReference>
<sequence length="169" mass="18025">MATVFMAVFAFADDPPTDPGPNDANKKIHITSDSLVTGNDAKYAEFIGNVKATQGSDVITADRLRIFFKKTPQSNDKLIADQESIAKIVAIGNVIMHFDNKVAVAEQAVYITATRVLVFSGPNSKIVSGSDSVAGEKITIYRANGRINVESGGEKRVNAVFFSGGEGLN</sequence>
<dbReference type="Proteomes" id="UP000605201">
    <property type="component" value="Unassembled WGS sequence"/>
</dbReference>
<comment type="caution">
    <text evidence="3">The sequence shown here is derived from an EMBL/GenBank/DDBJ whole genome shotgun (WGS) entry which is preliminary data.</text>
</comment>
<gene>
    <name evidence="3" type="ORF">H8D96_21090</name>
</gene>
<dbReference type="PANTHER" id="PTHR36504">
    <property type="entry name" value="LIPOPOLYSACCHARIDE EXPORT SYSTEM PROTEIN LPTA"/>
    <property type="match status" value="1"/>
</dbReference>
<proteinExistence type="predicted"/>
<dbReference type="Pfam" id="PF03968">
    <property type="entry name" value="LptD_N"/>
    <property type="match status" value="1"/>
</dbReference>
<dbReference type="InterPro" id="IPR005653">
    <property type="entry name" value="OstA-like_N"/>
</dbReference>
<accession>A0A8J6P882</accession>
<reference evidence="3 4" key="1">
    <citation type="submission" date="2020-08" db="EMBL/GenBank/DDBJ databases">
        <title>Bridging the membrane lipid divide: bacteria of the FCB group superphylum have the potential to synthesize archaeal ether lipids.</title>
        <authorList>
            <person name="Villanueva L."/>
            <person name="Von Meijenfeldt F.A.B."/>
            <person name="Westbye A.B."/>
            <person name="Yadav S."/>
            <person name="Hopmans E.C."/>
            <person name="Dutilh B.E."/>
            <person name="Sinninghe Damste J.S."/>
        </authorList>
    </citation>
    <scope>NUCLEOTIDE SEQUENCE [LARGE SCALE GENOMIC DNA]</scope>
    <source>
        <strain evidence="3">NIOZ-UU17</strain>
    </source>
</reference>
<dbReference type="Gene3D" id="2.60.450.10">
    <property type="entry name" value="Lipopolysaccharide (LPS) transport protein A like domain"/>
    <property type="match status" value="1"/>
</dbReference>
<keyword evidence="1" id="KW-0732">Signal</keyword>
<dbReference type="EMBL" id="JACNIG010000435">
    <property type="protein sequence ID" value="MBC8434412.1"/>
    <property type="molecule type" value="Genomic_DNA"/>
</dbReference>
<dbReference type="GO" id="GO:0015920">
    <property type="term" value="P:lipopolysaccharide transport"/>
    <property type="evidence" value="ECO:0007669"/>
    <property type="project" value="TreeGrafter"/>
</dbReference>
<protein>
    <recommendedName>
        <fullName evidence="2">Organic solvent tolerance-like N-terminal domain-containing protein</fullName>
    </recommendedName>
</protein>
<dbReference type="AlphaFoldDB" id="A0A8J6P882"/>
<organism evidence="3 4">
    <name type="scientific">Candidatus Desulfatibia vada</name>
    <dbReference type="NCBI Taxonomy" id="2841696"/>
    <lineage>
        <taxon>Bacteria</taxon>
        <taxon>Pseudomonadati</taxon>
        <taxon>Thermodesulfobacteriota</taxon>
        <taxon>Desulfobacteria</taxon>
        <taxon>Desulfobacterales</taxon>
        <taxon>Desulfobacterales incertae sedis</taxon>
        <taxon>Candidatus Desulfatibia</taxon>
    </lineage>
</organism>
<name>A0A8J6P882_9BACT</name>